<dbReference type="PRINTS" id="PR00080">
    <property type="entry name" value="SDRFAMILY"/>
</dbReference>
<dbReference type="PANTHER" id="PTHR42760">
    <property type="entry name" value="SHORT-CHAIN DEHYDROGENASES/REDUCTASES FAMILY MEMBER"/>
    <property type="match status" value="1"/>
</dbReference>
<keyword evidence="2" id="KW-0560">Oxidoreductase</keyword>
<protein>
    <submittedName>
        <fullName evidence="3">SDR family NAD(P)-dependent oxidoreductase</fullName>
    </submittedName>
</protein>
<dbReference type="CDD" id="cd05233">
    <property type="entry name" value="SDR_c"/>
    <property type="match status" value="1"/>
</dbReference>
<dbReference type="Proteomes" id="UP001172083">
    <property type="component" value="Unassembled WGS sequence"/>
</dbReference>
<gene>
    <name evidence="3" type="ORF">QQ020_17685</name>
</gene>
<dbReference type="RefSeq" id="WP_346759250.1">
    <property type="nucleotide sequence ID" value="NZ_JAUJEB010000004.1"/>
</dbReference>
<dbReference type="PROSITE" id="PS00061">
    <property type="entry name" value="ADH_SHORT"/>
    <property type="match status" value="1"/>
</dbReference>
<dbReference type="Gene3D" id="3.40.50.720">
    <property type="entry name" value="NAD(P)-binding Rossmann-like Domain"/>
    <property type="match status" value="1"/>
</dbReference>
<dbReference type="InterPro" id="IPR002347">
    <property type="entry name" value="SDR_fam"/>
</dbReference>
<accession>A0ABT8L9Y9</accession>
<dbReference type="EMBL" id="JAUJEB010000004">
    <property type="protein sequence ID" value="MDN5213911.1"/>
    <property type="molecule type" value="Genomic_DNA"/>
</dbReference>
<proteinExistence type="inferred from homology"/>
<dbReference type="PANTHER" id="PTHR42760:SF133">
    <property type="entry name" value="3-OXOACYL-[ACYL-CARRIER-PROTEIN] REDUCTASE"/>
    <property type="match status" value="1"/>
</dbReference>
<comment type="similarity">
    <text evidence="1">Belongs to the short-chain dehydrogenases/reductases (SDR) family.</text>
</comment>
<organism evidence="3 4">
    <name type="scientific">Agaribacillus aureus</name>
    <dbReference type="NCBI Taxonomy" id="3051825"/>
    <lineage>
        <taxon>Bacteria</taxon>
        <taxon>Pseudomonadati</taxon>
        <taxon>Bacteroidota</taxon>
        <taxon>Cytophagia</taxon>
        <taxon>Cytophagales</taxon>
        <taxon>Splendidivirgaceae</taxon>
        <taxon>Agaribacillus</taxon>
    </lineage>
</organism>
<evidence type="ECO:0000313" key="3">
    <source>
        <dbReference type="EMBL" id="MDN5213911.1"/>
    </source>
</evidence>
<dbReference type="InterPro" id="IPR036291">
    <property type="entry name" value="NAD(P)-bd_dom_sf"/>
</dbReference>
<name>A0ABT8L9Y9_9BACT</name>
<sequence length="253" mass="26917">MIFNNRFKNRVAIVTGGASGIGLGVSERIASEGGTVVLVDLDEEKLQEAKNKLSEFHDRIHIQKVDIAVEKEVASAINKVVDQFGNLDILVNSAGIVGPTGVNILDFEAEAFQKVLSVNLVGSFNLIKHAVKVMQPRGYGRILMLASIAGKDGNPGMAGYTTSKAGVIGLVKGIAKEYAQTEITINALAPAVIATPMNLDTSEQMLEYMTSKIPMGRLGTVEEVAALACWIVSEESSFNTGVVFDISGGRATY</sequence>
<dbReference type="PRINTS" id="PR00081">
    <property type="entry name" value="GDHRDH"/>
</dbReference>
<dbReference type="InterPro" id="IPR020904">
    <property type="entry name" value="Sc_DH/Rdtase_CS"/>
</dbReference>
<evidence type="ECO:0000256" key="1">
    <source>
        <dbReference type="ARBA" id="ARBA00006484"/>
    </source>
</evidence>
<dbReference type="Pfam" id="PF13561">
    <property type="entry name" value="adh_short_C2"/>
    <property type="match status" value="1"/>
</dbReference>
<comment type="caution">
    <text evidence="3">The sequence shown here is derived from an EMBL/GenBank/DDBJ whole genome shotgun (WGS) entry which is preliminary data.</text>
</comment>
<dbReference type="SUPFAM" id="SSF51735">
    <property type="entry name" value="NAD(P)-binding Rossmann-fold domains"/>
    <property type="match status" value="1"/>
</dbReference>
<evidence type="ECO:0000256" key="2">
    <source>
        <dbReference type="ARBA" id="ARBA00023002"/>
    </source>
</evidence>
<keyword evidence="4" id="KW-1185">Reference proteome</keyword>
<reference evidence="3" key="1">
    <citation type="submission" date="2023-06" db="EMBL/GenBank/DDBJ databases">
        <title>Genomic of Agaribacillus aureum.</title>
        <authorList>
            <person name="Wang G."/>
        </authorList>
    </citation>
    <scope>NUCLEOTIDE SEQUENCE</scope>
    <source>
        <strain evidence="3">BMA12</strain>
    </source>
</reference>
<evidence type="ECO:0000313" key="4">
    <source>
        <dbReference type="Proteomes" id="UP001172083"/>
    </source>
</evidence>